<evidence type="ECO:0000313" key="2">
    <source>
        <dbReference type="EMBL" id="GAA5143733.1"/>
    </source>
</evidence>
<protein>
    <recommendedName>
        <fullName evidence="4">Phage holin family protein</fullName>
    </recommendedName>
</protein>
<keyword evidence="3" id="KW-1185">Reference proteome</keyword>
<dbReference type="RefSeq" id="WP_345455122.1">
    <property type="nucleotide sequence ID" value="NZ_BAABKG010000001.1"/>
</dbReference>
<comment type="caution">
    <text evidence="2">The sequence shown here is derived from an EMBL/GenBank/DDBJ whole genome shotgun (WGS) entry which is preliminary data.</text>
</comment>
<keyword evidence="1" id="KW-0472">Membrane</keyword>
<dbReference type="Proteomes" id="UP001500221">
    <property type="component" value="Unassembled WGS sequence"/>
</dbReference>
<name>A0ABP9PBJ6_9ACTN</name>
<sequence>MSFDDLPPLSLPGRDSSVRTKLSALGETSTWQDGTAGQYARQAAATRQLRLAIIGGLGALLLAGLLVLSTVPLLVVVGIALAALGQVSVLVGAIGLGVKLGNQATVR</sequence>
<evidence type="ECO:0008006" key="4">
    <source>
        <dbReference type="Google" id="ProtNLM"/>
    </source>
</evidence>
<evidence type="ECO:0000256" key="1">
    <source>
        <dbReference type="SAM" id="Phobius"/>
    </source>
</evidence>
<keyword evidence="1" id="KW-0812">Transmembrane</keyword>
<proteinExistence type="predicted"/>
<accession>A0ABP9PBJ6</accession>
<evidence type="ECO:0000313" key="3">
    <source>
        <dbReference type="Proteomes" id="UP001500221"/>
    </source>
</evidence>
<keyword evidence="1" id="KW-1133">Transmembrane helix</keyword>
<organism evidence="2 3">
    <name type="scientific">Nocardioides marinquilinus</name>
    <dbReference type="NCBI Taxonomy" id="1210400"/>
    <lineage>
        <taxon>Bacteria</taxon>
        <taxon>Bacillati</taxon>
        <taxon>Actinomycetota</taxon>
        <taxon>Actinomycetes</taxon>
        <taxon>Propionibacteriales</taxon>
        <taxon>Nocardioidaceae</taxon>
        <taxon>Nocardioides</taxon>
    </lineage>
</organism>
<reference evidence="3" key="1">
    <citation type="journal article" date="2019" name="Int. J. Syst. Evol. Microbiol.">
        <title>The Global Catalogue of Microorganisms (GCM) 10K type strain sequencing project: providing services to taxonomists for standard genome sequencing and annotation.</title>
        <authorList>
            <consortium name="The Broad Institute Genomics Platform"/>
            <consortium name="The Broad Institute Genome Sequencing Center for Infectious Disease"/>
            <person name="Wu L."/>
            <person name="Ma J."/>
        </authorList>
    </citation>
    <scope>NUCLEOTIDE SEQUENCE [LARGE SCALE GENOMIC DNA]</scope>
    <source>
        <strain evidence="3">JCM 18459</strain>
    </source>
</reference>
<gene>
    <name evidence="2" type="ORF">GCM10023340_09860</name>
</gene>
<feature type="transmembrane region" description="Helical" evidence="1">
    <location>
        <begin position="74"/>
        <end position="98"/>
    </location>
</feature>
<dbReference type="EMBL" id="BAABKG010000001">
    <property type="protein sequence ID" value="GAA5143733.1"/>
    <property type="molecule type" value="Genomic_DNA"/>
</dbReference>
<feature type="transmembrane region" description="Helical" evidence="1">
    <location>
        <begin position="49"/>
        <end position="68"/>
    </location>
</feature>